<evidence type="ECO:0000313" key="12">
    <source>
        <dbReference type="EMBL" id="MVA56708.1"/>
    </source>
</evidence>
<organism evidence="12 14">
    <name type="scientific">Agrobacterium vitis</name>
    <name type="common">Rhizobium vitis</name>
    <dbReference type="NCBI Taxonomy" id="373"/>
    <lineage>
        <taxon>Bacteria</taxon>
        <taxon>Pseudomonadati</taxon>
        <taxon>Pseudomonadota</taxon>
        <taxon>Alphaproteobacteria</taxon>
        <taxon>Hyphomicrobiales</taxon>
        <taxon>Rhizobiaceae</taxon>
        <taxon>Rhizobium/Agrobacterium group</taxon>
        <taxon>Agrobacterium</taxon>
    </lineage>
</organism>
<evidence type="ECO:0000313" key="11">
    <source>
        <dbReference type="EMBL" id="MUP05462.1"/>
    </source>
</evidence>
<dbReference type="EMBL" id="WPHU01000004">
    <property type="protein sequence ID" value="MVA56708.1"/>
    <property type="molecule type" value="Genomic_DNA"/>
</dbReference>
<dbReference type="PROSITE" id="PS00211">
    <property type="entry name" value="ABC_TRANSPORTER_1"/>
    <property type="match status" value="1"/>
</dbReference>
<dbReference type="Gene3D" id="3.40.50.300">
    <property type="entry name" value="P-loop containing nucleotide triphosphate hydrolases"/>
    <property type="match status" value="2"/>
</dbReference>
<feature type="domain" description="ABC transporter" evidence="10">
    <location>
        <begin position="8"/>
        <end position="242"/>
    </location>
</feature>
<dbReference type="EMBL" id="MBEV02000005">
    <property type="protein sequence ID" value="MUP05462.1"/>
    <property type="molecule type" value="Genomic_DNA"/>
</dbReference>
<dbReference type="SMART" id="SM00382">
    <property type="entry name" value="AAA"/>
    <property type="match status" value="2"/>
</dbReference>
<dbReference type="CDD" id="cd03216">
    <property type="entry name" value="ABC_Carb_Monos_I"/>
    <property type="match status" value="1"/>
</dbReference>
<proteinExistence type="inferred from homology"/>
<evidence type="ECO:0000313" key="13">
    <source>
        <dbReference type="Proteomes" id="UP000175993"/>
    </source>
</evidence>
<dbReference type="PANTHER" id="PTHR43790:SF3">
    <property type="entry name" value="D-ALLOSE IMPORT ATP-BINDING PROTEIN ALSA-RELATED"/>
    <property type="match status" value="1"/>
</dbReference>
<sequence>MTKSDIAVRIHGVAKSFGGTRILHDISIDFEAGKVHALVGENGAGKSSVGKIVGGYYSADEGEIIVFGEQMTRYSPREALLRGIAMIHQELQLVPELSVLQNVFLGRETNKVGFLTRGDRDRFAALEITCDFGLDPDAKVADLRIAERQKVEIMRAIARDARVIIMDEPTSSLTEDEAERLHLLIRRLKSQGVTIIYVSHFLDHIIANCDRVTIMRDGHVVRTTNIADESKESLVDSMLGRALEIVWPPLPAAPSREIAPVAEMREVSTHTGLHDISLTVRPGEIVGLIGLVGSGRTEVARALFGADTITQGDYFIRGQRQNRLDIPSAVAQGIALVPEDRRKQGLVLTQTTRPNISLATLDRISRFGLLKRRQECNRTAGMIRHFGIVPEKIDGDVAYYSGGNQQKVLLAKWAVAKPRLLILDEPSRGVDIGARQRIHAFILEMAANGVGVVLISSELEEVINLSHRGYLMSEGRIFGEEDCRTLTVERALKRIFEIQSRNMPSEEFKVP</sequence>
<keyword evidence="6" id="KW-0547">Nucleotide-binding</keyword>
<keyword evidence="5" id="KW-0677">Repeat</keyword>
<dbReference type="AlphaFoldDB" id="A0A1S2E360"/>
<evidence type="ECO:0000256" key="4">
    <source>
        <dbReference type="ARBA" id="ARBA00022597"/>
    </source>
</evidence>
<dbReference type="OrthoDB" id="9805029at2"/>
<evidence type="ECO:0000256" key="7">
    <source>
        <dbReference type="ARBA" id="ARBA00022840"/>
    </source>
</evidence>
<gene>
    <name evidence="11" type="ORF">BBI04_011595</name>
    <name evidence="12" type="ORF">GOZ88_11360</name>
</gene>
<accession>A0A1S2E360</accession>
<feature type="domain" description="ABC transporter" evidence="10">
    <location>
        <begin position="256"/>
        <end position="499"/>
    </location>
</feature>
<dbReference type="InterPro" id="IPR050107">
    <property type="entry name" value="ABC_carbohydrate_import_ATPase"/>
</dbReference>
<dbReference type="PANTHER" id="PTHR43790">
    <property type="entry name" value="CARBOHYDRATE TRANSPORT ATP-BINDING PROTEIN MG119-RELATED"/>
    <property type="match status" value="1"/>
</dbReference>
<dbReference type="GO" id="GO:0016887">
    <property type="term" value="F:ATP hydrolysis activity"/>
    <property type="evidence" value="ECO:0007669"/>
    <property type="project" value="InterPro"/>
</dbReference>
<dbReference type="InterPro" id="IPR003439">
    <property type="entry name" value="ABC_transporter-like_ATP-bd"/>
</dbReference>
<keyword evidence="7 12" id="KW-0067">ATP-binding</keyword>
<evidence type="ECO:0000256" key="8">
    <source>
        <dbReference type="ARBA" id="ARBA00022967"/>
    </source>
</evidence>
<dbReference type="PROSITE" id="PS50893">
    <property type="entry name" value="ABC_TRANSPORTER_2"/>
    <property type="match status" value="2"/>
</dbReference>
<evidence type="ECO:0000256" key="6">
    <source>
        <dbReference type="ARBA" id="ARBA00022741"/>
    </source>
</evidence>
<evidence type="ECO:0000256" key="5">
    <source>
        <dbReference type="ARBA" id="ARBA00022737"/>
    </source>
</evidence>
<reference evidence="11 13" key="1">
    <citation type="submission" date="2019-11" db="EMBL/GenBank/DDBJ databases">
        <title>Whole-genome sequencing of Allorhizobium vitis.</title>
        <authorList>
            <person name="Gan H.M."/>
            <person name="Savka M.A."/>
        </authorList>
    </citation>
    <scope>NUCLEOTIDE SEQUENCE [LARGE SCALE GENOMIC DNA]</scope>
    <source>
        <strain evidence="11 13">AB4</strain>
    </source>
</reference>
<dbReference type="Pfam" id="PF00005">
    <property type="entry name" value="ABC_tran"/>
    <property type="match status" value="2"/>
</dbReference>
<dbReference type="Proteomes" id="UP000175993">
    <property type="component" value="Unassembled WGS sequence"/>
</dbReference>
<evidence type="ECO:0000256" key="3">
    <source>
        <dbReference type="ARBA" id="ARBA00022475"/>
    </source>
</evidence>
<dbReference type="InterPro" id="IPR017871">
    <property type="entry name" value="ABC_transporter-like_CS"/>
</dbReference>
<dbReference type="InterPro" id="IPR003593">
    <property type="entry name" value="AAA+_ATPase"/>
</dbReference>
<evidence type="ECO:0000313" key="14">
    <source>
        <dbReference type="Proteomes" id="UP000440716"/>
    </source>
</evidence>
<dbReference type="SUPFAM" id="SSF52540">
    <property type="entry name" value="P-loop containing nucleoside triphosphate hydrolases"/>
    <property type="match status" value="2"/>
</dbReference>
<reference evidence="12 14" key="2">
    <citation type="submission" date="2019-12" db="EMBL/GenBank/DDBJ databases">
        <title>Whole-genome sequencing of Allorhizobium vitis.</title>
        <authorList>
            <person name="Gan H.M."/>
            <person name="Szegedi E."/>
            <person name="Burr T."/>
            <person name="Savka M.A."/>
        </authorList>
    </citation>
    <scope>NUCLEOTIDE SEQUENCE [LARGE SCALE GENOMIC DNA]</scope>
    <source>
        <strain evidence="12 14">CG415</strain>
    </source>
</reference>
<evidence type="ECO:0000256" key="9">
    <source>
        <dbReference type="ARBA" id="ARBA00023136"/>
    </source>
</evidence>
<dbReference type="GO" id="GO:0005524">
    <property type="term" value="F:ATP binding"/>
    <property type="evidence" value="ECO:0007669"/>
    <property type="project" value="UniProtKB-KW"/>
</dbReference>
<dbReference type="CDD" id="cd03215">
    <property type="entry name" value="ABC_Carb_Monos_II"/>
    <property type="match status" value="1"/>
</dbReference>
<comment type="similarity">
    <text evidence="1">Belongs to the ABC transporter superfamily.</text>
</comment>
<dbReference type="RefSeq" id="WP_070165994.1">
    <property type="nucleotide sequence ID" value="NZ_CP118261.1"/>
</dbReference>
<keyword evidence="3" id="KW-1003">Cell membrane</keyword>
<protein>
    <submittedName>
        <fullName evidence="12">ATP-binding cassette domain-containing protein</fullName>
    </submittedName>
</protein>
<keyword evidence="8" id="KW-1278">Translocase</keyword>
<keyword evidence="9" id="KW-0472">Membrane</keyword>
<dbReference type="Proteomes" id="UP000440716">
    <property type="component" value="Unassembled WGS sequence"/>
</dbReference>
<dbReference type="InterPro" id="IPR027417">
    <property type="entry name" value="P-loop_NTPase"/>
</dbReference>
<keyword evidence="2" id="KW-0813">Transport</keyword>
<evidence type="ECO:0000256" key="2">
    <source>
        <dbReference type="ARBA" id="ARBA00022448"/>
    </source>
</evidence>
<keyword evidence="4" id="KW-0762">Sugar transport</keyword>
<evidence type="ECO:0000259" key="10">
    <source>
        <dbReference type="PROSITE" id="PS50893"/>
    </source>
</evidence>
<evidence type="ECO:0000256" key="1">
    <source>
        <dbReference type="ARBA" id="ARBA00005417"/>
    </source>
</evidence>
<comment type="caution">
    <text evidence="12">The sequence shown here is derived from an EMBL/GenBank/DDBJ whole genome shotgun (WGS) entry which is preliminary data.</text>
</comment>
<name>A0A1S2E360_AGRVI</name>